<feature type="coiled-coil region" evidence="1">
    <location>
        <begin position="107"/>
        <end position="134"/>
    </location>
</feature>
<reference evidence="4" key="1">
    <citation type="submission" date="2016-06" db="UniProtKB">
        <authorList>
            <consortium name="WormBaseParasite"/>
        </authorList>
    </citation>
    <scope>IDENTIFICATION</scope>
</reference>
<dbReference type="AlphaFoldDB" id="A0A183BCB6"/>
<evidence type="ECO:0000313" key="4">
    <source>
        <dbReference type="WBParaSite" id="ECPE_0001689401-mRNA-1"/>
    </source>
</evidence>
<proteinExistence type="predicted"/>
<reference evidence="2 3" key="2">
    <citation type="submission" date="2018-11" db="EMBL/GenBank/DDBJ databases">
        <authorList>
            <consortium name="Pathogen Informatics"/>
        </authorList>
    </citation>
    <scope>NUCLEOTIDE SEQUENCE [LARGE SCALE GENOMIC DNA]</scope>
    <source>
        <strain evidence="2 3">Egypt</strain>
    </source>
</reference>
<sequence length="157" mass="17713">MVESDCSPSEAHRFLSFRGSWEPVSHRDIEVAEYLMDRKLHLSALEYYFEQLERGKKINLLHNFFTDASSLDASGPQLNEEGPFAIAAYRSVSTLDSVDIGRASDDGNSLEDKLKVLEYELRKKNEEIQSLRNELTTITVGHAVEEGCQLTKSSQNA</sequence>
<accession>A0A183BCB6</accession>
<evidence type="ECO:0000256" key="1">
    <source>
        <dbReference type="SAM" id="Coils"/>
    </source>
</evidence>
<dbReference type="InterPro" id="IPR040362">
    <property type="entry name" value="RELCH"/>
</dbReference>
<dbReference type="GO" id="GO:0005802">
    <property type="term" value="C:trans-Golgi network"/>
    <property type="evidence" value="ECO:0007669"/>
    <property type="project" value="InterPro"/>
</dbReference>
<dbReference type="WBParaSite" id="ECPE_0001689401-mRNA-1">
    <property type="protein sequence ID" value="ECPE_0001689401-mRNA-1"/>
    <property type="gene ID" value="ECPE_0001689401"/>
</dbReference>
<dbReference type="Proteomes" id="UP000272942">
    <property type="component" value="Unassembled WGS sequence"/>
</dbReference>
<dbReference type="GO" id="GO:0055037">
    <property type="term" value="C:recycling endosome"/>
    <property type="evidence" value="ECO:0007669"/>
    <property type="project" value="TreeGrafter"/>
</dbReference>
<dbReference type="OrthoDB" id="1695393at2759"/>
<protein>
    <submittedName>
        <fullName evidence="4">LisH domain-containing protein</fullName>
    </submittedName>
</protein>
<organism evidence="4">
    <name type="scientific">Echinostoma caproni</name>
    <dbReference type="NCBI Taxonomy" id="27848"/>
    <lineage>
        <taxon>Eukaryota</taxon>
        <taxon>Metazoa</taxon>
        <taxon>Spiralia</taxon>
        <taxon>Lophotrochozoa</taxon>
        <taxon>Platyhelminthes</taxon>
        <taxon>Trematoda</taxon>
        <taxon>Digenea</taxon>
        <taxon>Plagiorchiida</taxon>
        <taxon>Echinostomata</taxon>
        <taxon>Echinostomatoidea</taxon>
        <taxon>Echinostomatidae</taxon>
        <taxon>Echinostoma</taxon>
    </lineage>
</organism>
<dbReference type="GO" id="GO:0032367">
    <property type="term" value="P:intracellular cholesterol transport"/>
    <property type="evidence" value="ECO:0007669"/>
    <property type="project" value="InterPro"/>
</dbReference>
<evidence type="ECO:0000313" key="3">
    <source>
        <dbReference type="Proteomes" id="UP000272942"/>
    </source>
</evidence>
<name>A0A183BCB6_9TREM</name>
<keyword evidence="3" id="KW-1185">Reference proteome</keyword>
<evidence type="ECO:0000313" key="2">
    <source>
        <dbReference type="EMBL" id="VDP94124.1"/>
    </source>
</evidence>
<dbReference type="EMBL" id="UZAN01066225">
    <property type="protein sequence ID" value="VDP94124.1"/>
    <property type="molecule type" value="Genomic_DNA"/>
</dbReference>
<gene>
    <name evidence="2" type="ORF">ECPE_LOCUS16851</name>
</gene>
<dbReference type="PANTHER" id="PTHR32059:SF0">
    <property type="entry name" value="RAB11-BINDING PROTEIN RELCH"/>
    <property type="match status" value="1"/>
</dbReference>
<keyword evidence="1" id="KW-0175">Coiled coil</keyword>
<dbReference type="PANTHER" id="PTHR32059">
    <property type="entry name" value="RAB11-BINDING PROTEIN RELCH"/>
    <property type="match status" value="1"/>
</dbReference>